<dbReference type="InterPro" id="IPR031924">
    <property type="entry name" value="GH115"/>
</dbReference>
<evidence type="ECO:0000313" key="3">
    <source>
        <dbReference type="EMBL" id="KAJ5741074.1"/>
    </source>
</evidence>
<dbReference type="InterPro" id="IPR029018">
    <property type="entry name" value="Hex-like_dom2"/>
</dbReference>
<reference evidence="3" key="2">
    <citation type="submission" date="2023-01" db="EMBL/GenBank/DDBJ databases">
        <authorList>
            <person name="Petersen C."/>
        </authorList>
    </citation>
    <scope>NUCLEOTIDE SEQUENCE</scope>
    <source>
        <strain evidence="3">IBT 17514</strain>
    </source>
</reference>
<dbReference type="InterPro" id="IPR042301">
    <property type="entry name" value="GH115_sf"/>
</dbReference>
<name>A0AAD6HYG6_9EURO</name>
<dbReference type="AlphaFoldDB" id="A0AAD6HYG6"/>
<dbReference type="PANTHER" id="PTHR37842">
    <property type="match status" value="1"/>
</dbReference>
<dbReference type="Pfam" id="PF17829">
    <property type="entry name" value="GH115_C"/>
    <property type="match status" value="1"/>
</dbReference>
<dbReference type="Gene3D" id="3.20.20.520">
    <property type="entry name" value="Glycosyl hydrolase family 115"/>
    <property type="match status" value="1"/>
</dbReference>
<feature type="domain" description="Gylcosyl hydrolase 115 C-terminal" evidence="2">
    <location>
        <begin position="791"/>
        <end position="966"/>
    </location>
</feature>
<keyword evidence="1" id="KW-0378">Hydrolase</keyword>
<comment type="caution">
    <text evidence="3">The sequence shown here is derived from an EMBL/GenBank/DDBJ whole genome shotgun (WGS) entry which is preliminary data.</text>
</comment>
<gene>
    <name evidence="3" type="ORF">N7493_000946</name>
</gene>
<dbReference type="EMBL" id="JAQJAN010000001">
    <property type="protein sequence ID" value="KAJ5741074.1"/>
    <property type="molecule type" value="Genomic_DNA"/>
</dbReference>
<dbReference type="GO" id="GO:0016787">
    <property type="term" value="F:hydrolase activity"/>
    <property type="evidence" value="ECO:0007669"/>
    <property type="project" value="UniProtKB-KW"/>
</dbReference>
<dbReference type="Pfam" id="PF15979">
    <property type="entry name" value="Glyco_hydro_115"/>
    <property type="match status" value="1"/>
</dbReference>
<dbReference type="Proteomes" id="UP001215712">
    <property type="component" value="Unassembled WGS sequence"/>
</dbReference>
<keyword evidence="4" id="KW-1185">Reference proteome</keyword>
<dbReference type="InterPro" id="IPR041437">
    <property type="entry name" value="GH115_C"/>
</dbReference>
<dbReference type="Gene3D" id="1.20.58.2150">
    <property type="match status" value="1"/>
</dbReference>
<evidence type="ECO:0000259" key="2">
    <source>
        <dbReference type="Pfam" id="PF17829"/>
    </source>
</evidence>
<evidence type="ECO:0000313" key="4">
    <source>
        <dbReference type="Proteomes" id="UP001215712"/>
    </source>
</evidence>
<accession>A0AAD6HYG6</accession>
<reference evidence="3" key="1">
    <citation type="journal article" date="2023" name="IMA Fungus">
        <title>Comparative genomic study of the Penicillium genus elucidates a diverse pangenome and 15 lateral gene transfer events.</title>
        <authorList>
            <person name="Petersen C."/>
            <person name="Sorensen T."/>
            <person name="Nielsen M.R."/>
            <person name="Sondergaard T.E."/>
            <person name="Sorensen J.L."/>
            <person name="Fitzpatrick D.A."/>
            <person name="Frisvad J.C."/>
            <person name="Nielsen K.L."/>
        </authorList>
    </citation>
    <scope>NUCLEOTIDE SEQUENCE</scope>
    <source>
        <strain evidence="3">IBT 17514</strain>
    </source>
</reference>
<organism evidence="3 4">
    <name type="scientific">Penicillium malachiteum</name>
    <dbReference type="NCBI Taxonomy" id="1324776"/>
    <lineage>
        <taxon>Eukaryota</taxon>
        <taxon>Fungi</taxon>
        <taxon>Dikarya</taxon>
        <taxon>Ascomycota</taxon>
        <taxon>Pezizomycotina</taxon>
        <taxon>Eurotiomycetes</taxon>
        <taxon>Eurotiomycetidae</taxon>
        <taxon>Eurotiales</taxon>
        <taxon>Aspergillaceae</taxon>
        <taxon>Penicillium</taxon>
    </lineage>
</organism>
<protein>
    <recommendedName>
        <fullName evidence="2">Gylcosyl hydrolase 115 C-terminal domain-containing protein</fullName>
    </recommendedName>
</protein>
<dbReference type="PANTHER" id="PTHR37842:SF2">
    <property type="entry name" value="GYLCOSYL HYDROLASE 115 C-TERMINAL DOMAIN-CONTAINING PROTEIN"/>
    <property type="match status" value="1"/>
</dbReference>
<dbReference type="Gene3D" id="3.30.379.10">
    <property type="entry name" value="Chitobiase/beta-hexosaminidase domain 2-like"/>
    <property type="match status" value="1"/>
</dbReference>
<dbReference type="Gene3D" id="2.60.120.1620">
    <property type="match status" value="1"/>
</dbReference>
<evidence type="ECO:0000256" key="1">
    <source>
        <dbReference type="ARBA" id="ARBA00022801"/>
    </source>
</evidence>
<sequence length="979" mass="110598">MFETTFVTTTFSQGSLNLVDAPIIVDADDFEGVHIAAATLSEDFAKVTGGSPNDLISSISYETDSAVIIGSISKSRIIQSLIEEGKLDVSSLSDKWECFTTQLVVNPIPGCSRALVIVGSDKRGTIFGLYTLSQQIGISPFHYWSDVPPKRSAELWALDITTREGPPSVKYRGIFINDEAPSLTGWVNEKIGPKFNAEFYKHVFELLLRLKANFLWPAMWFGYPHPGQSFFMDDVLNQETADRYGIVISTSHHEPMQRAANEWFSEPYNEPDGSWSWYQNKEKITQFFKEGAERAQPYESYITLGMRGQGDRKIEAVDATKALQEVIDTQRCIIENAYGNKSGECQLIALYKEVLTQYEKGLQIPDDVTLLLSDDNQGTIRRLPVGEEKNRSGGAGLYYHFEFVGHPRSYKWLNSNFLPKVWHQLDEAYENGVDRIWIFNVGDIKPMEIPMSFAMMKAWKIDTLKPSQLPRFFEEFINTHFELPKAEAWECAELLLGYDQMMSLGKHEFIEAETFSVINYDEADNVLRKWTNLLDRATKLYDTVNAESKPAFYQLIFHPIKATQIYMALRVTLAKNKHYAEQRRTSANDYAQQVLRLFDADYDLSCEYHEMLGGKWNHIMSQPHYGCRWEHDIAPFRDMVPGICYVQTRQKASPIMGWIGIAVEGHKGVQAGLVCEENDRTHPSRRARVPGVTVPPLEPFGPTTRWFELYSHSTQPVNWTVSSVFDWIHVSTSSGHLGLQDTSRIYVSVDWEKVPAFFDATALLEVRSDMGDFDYVHVPVKNREVPVGFAGFIESDRQISINAPSFSRINTGAISYATLPYLSRTGAGAVGLKKPIGDVDKIPSLHYPFFTFTPMSEAVLTLIFTMTMNVDPTDPLKYDVCVDDYDPSTYRLVPDAPNPGEAPPGDLPAGWFNECPTGVWTRKHKISLAKSGAHLLQIRLRNSNCLLEKIVIDLGGVRESYLGPPESLVLGNFAETRPS</sequence>
<proteinExistence type="predicted"/>